<reference evidence="1" key="4">
    <citation type="journal article" date="2001" name="Nature">
        <title>Functional annotation of a full-length mouse cDNA collection.</title>
        <authorList>
            <consortium name="The RIKEN Genome Exploration Research Group Phase II Team and the FANTOM Consortium"/>
        </authorList>
    </citation>
    <scope>NUCLEOTIDE SEQUENCE</scope>
    <source>
        <strain evidence="1">C57BL/6J</strain>
        <tissue evidence="1">Head</tissue>
    </source>
</reference>
<evidence type="ECO:0000313" key="1">
    <source>
        <dbReference type="EMBL" id="BAE25210.1"/>
    </source>
</evidence>
<dbReference type="KEGG" id="mmu:239528"/>
<sequence>MAAATSVCVSCGAFCACPEAEQASGSLRSTYACVPRRRRAFSCVLLCALWVFSTPADGPHPPALRHLPLTLWRREGAHPLPCHGTSC</sequence>
<name>Q3UQ34_MOUSE</name>
<dbReference type="MGI" id="MGI:2446632">
    <property type="gene designation" value="Ago2"/>
</dbReference>
<reference evidence="1" key="3">
    <citation type="journal article" date="2000" name="Genome Res.">
        <title>RIKEN integrated sequence analysis (RISA) system--384-format sequencing pipeline with 384 multicapillary sequencer.</title>
        <authorList>
            <person name="Shibata K."/>
            <person name="Itoh M."/>
            <person name="Aizawa K."/>
            <person name="Nagaoka S."/>
            <person name="Sasaki N."/>
            <person name="Carninci P."/>
            <person name="Konno H."/>
            <person name="Akiyama J."/>
            <person name="Nishi K."/>
            <person name="Kitsunai T."/>
            <person name="Tashiro H."/>
            <person name="Itoh M."/>
            <person name="Sumi N."/>
            <person name="Ishii Y."/>
            <person name="Nakamura S."/>
            <person name="Hazama M."/>
            <person name="Nishine T."/>
            <person name="Harada A."/>
            <person name="Yamamoto R."/>
            <person name="Matsumoto H."/>
            <person name="Sakaguchi S."/>
            <person name="Ikegami T."/>
            <person name="Kashiwagi K."/>
            <person name="Fujiwake S."/>
            <person name="Inoue K."/>
            <person name="Togawa Y."/>
            <person name="Izawa M."/>
            <person name="Ohara E."/>
            <person name="Watahiki M."/>
            <person name="Yoneda Y."/>
            <person name="Ishikawa T."/>
            <person name="Ozawa K."/>
            <person name="Tanaka T."/>
            <person name="Matsuura S."/>
            <person name="Kawai J."/>
            <person name="Okazaki Y."/>
            <person name="Muramatsu M."/>
            <person name="Inoue Y."/>
            <person name="Kira A."/>
            <person name="Hayashizaki Y."/>
        </authorList>
    </citation>
    <scope>NUCLEOTIDE SEQUENCE</scope>
    <source>
        <strain evidence="1">C57BL/6J</strain>
        <tissue evidence="1">Head</tissue>
    </source>
</reference>
<dbReference type="AGR" id="MGI:2446632"/>
<reference evidence="1" key="7">
    <citation type="journal article" date="2005" name="Science">
        <title>The Transcriptional Landscape of the Mammalian Genome.</title>
        <authorList>
            <consortium name="The FANTOM Consortium"/>
            <consortium name="Riken Genome Exploration Research Group and Genome Science Group (Genome Network Project Core Group)"/>
        </authorList>
    </citation>
    <scope>NUCLEOTIDE SEQUENCE</scope>
    <source>
        <strain evidence="1">C57BL/6J</strain>
        <tissue evidence="1">Head</tissue>
    </source>
</reference>
<accession>Q3UQ34</accession>
<dbReference type="AlphaFoldDB" id="Q3UQ34"/>
<reference evidence="1" key="5">
    <citation type="journal article" date="2002" name="Nature">
        <title>Analysis of the mouse transcriptome based on functional annotation of 60,770 full-length cDNAs.</title>
        <authorList>
            <consortium name="The FANTOM Consortium and the RIKEN Genome Exploration Research Group Phase I and II Team"/>
        </authorList>
    </citation>
    <scope>NUCLEOTIDE SEQUENCE</scope>
    <source>
        <strain evidence="1">C57BL/6J</strain>
        <tissue evidence="1">Head</tissue>
    </source>
</reference>
<dbReference type="BioGRID-ORCS" id="239528">
    <property type="hits" value="18 hits in 78 CRISPR screens"/>
</dbReference>
<dbReference type="RefSeq" id="NP_694818.3">
    <property type="nucleotide sequence ID" value="NM_153178.4"/>
</dbReference>
<reference evidence="1" key="2">
    <citation type="journal article" date="2000" name="Genome Res.">
        <title>Normalization and subtraction of cap-trapper-selected cDNAs to prepare full-length cDNA libraries for rapid discovery of new genes.</title>
        <authorList>
            <person name="Carninci P."/>
            <person name="Shibata Y."/>
            <person name="Hayatsu N."/>
            <person name="Sugahara Y."/>
            <person name="Shibata K."/>
            <person name="Itoh M."/>
            <person name="Konno H."/>
            <person name="Okazaki Y."/>
            <person name="Muramatsu M."/>
            <person name="Hayashizaki Y."/>
        </authorList>
    </citation>
    <scope>NUCLEOTIDE SEQUENCE</scope>
    <source>
        <strain evidence="1">C57BL/6J</strain>
        <tissue evidence="1">Head</tissue>
    </source>
</reference>
<proteinExistence type="evidence at transcript level"/>
<reference evidence="1" key="1">
    <citation type="journal article" date="1999" name="Methods Enzymol.">
        <title>High-efficiency full-length cDNA cloning.</title>
        <authorList>
            <person name="Carninci P."/>
            <person name="Hayashizaki Y."/>
        </authorList>
    </citation>
    <scope>NUCLEOTIDE SEQUENCE</scope>
    <source>
        <strain evidence="1">C57BL/6J</strain>
        <tissue evidence="1">Head</tissue>
    </source>
</reference>
<gene>
    <name evidence="2" type="primary">Ago2</name>
    <name evidence="2" type="synonym">Eif2c2</name>
</gene>
<dbReference type="GeneID" id="239528"/>
<dbReference type="OrthoDB" id="10252740at2759"/>
<dbReference type="EMBL" id="AK142854">
    <property type="protein sequence ID" value="BAE25210.1"/>
    <property type="molecule type" value="mRNA"/>
</dbReference>
<reference evidence="1" key="6">
    <citation type="submission" date="2004-03" db="EMBL/GenBank/DDBJ databases">
        <authorList>
            <person name="Arakawa T."/>
            <person name="Carninci P."/>
            <person name="Fukuda S."/>
            <person name="Hashizume W."/>
            <person name="Hayashida K."/>
            <person name="Hori F."/>
            <person name="Iida J."/>
            <person name="Imamura K."/>
            <person name="Imotani K."/>
            <person name="Itoh M."/>
            <person name="Kanagawa S."/>
            <person name="Kawai J."/>
            <person name="Kojima M."/>
            <person name="Konno H."/>
            <person name="Murata M."/>
            <person name="Nakamura M."/>
            <person name="Ninomiya N."/>
            <person name="Nishiyori H."/>
            <person name="Nomura K."/>
            <person name="Ohno M."/>
            <person name="Sakazume N."/>
            <person name="Sano H."/>
            <person name="Sasaki D."/>
            <person name="Shibata K."/>
            <person name="Shiraki T."/>
            <person name="Tagami M."/>
            <person name="Tagami Y."/>
            <person name="Waki K."/>
            <person name="Watahiki A."/>
            <person name="Muramatsu M."/>
            <person name="Hayashizaki Y."/>
        </authorList>
    </citation>
    <scope>NUCLEOTIDE SEQUENCE</scope>
    <source>
        <strain evidence="1">C57BL/6J</strain>
        <tissue evidence="1">Head</tissue>
    </source>
</reference>
<organism evidence="1">
    <name type="scientific">Mus musculus</name>
    <name type="common">Mouse</name>
    <dbReference type="NCBI Taxonomy" id="10090"/>
    <lineage>
        <taxon>Eukaryota</taxon>
        <taxon>Metazoa</taxon>
        <taxon>Chordata</taxon>
        <taxon>Craniata</taxon>
        <taxon>Vertebrata</taxon>
        <taxon>Euteleostomi</taxon>
        <taxon>Mammalia</taxon>
        <taxon>Eutheria</taxon>
        <taxon>Euarchontoglires</taxon>
        <taxon>Glires</taxon>
        <taxon>Rodentia</taxon>
        <taxon>Myomorpha</taxon>
        <taxon>Muroidea</taxon>
        <taxon>Muridae</taxon>
        <taxon>Murinae</taxon>
        <taxon>Mus</taxon>
        <taxon>Mus</taxon>
    </lineage>
</organism>
<dbReference type="DNASU" id="239528"/>
<dbReference type="CTD" id="27161"/>
<evidence type="ECO:0000313" key="2">
    <source>
        <dbReference type="MGI" id="MGI:2446632"/>
    </source>
</evidence>
<protein>
    <submittedName>
        <fullName evidence="1">Uncharacterized protein</fullName>
    </submittedName>
</protein>
<reference evidence="1" key="8">
    <citation type="journal article" date="2005" name="Science">
        <title>Antisense Transcription in the Mammalian Transcriptome.</title>
        <authorList>
            <consortium name="RIKEN Genome Exploration Research Group and Genome Science Group (Genome Network Project Core Group) and the FANTOM Consortium"/>
        </authorList>
    </citation>
    <scope>NUCLEOTIDE SEQUENCE</scope>
    <source>
        <strain evidence="1">C57BL/6J</strain>
        <tissue evidence="1">Head</tissue>
    </source>
</reference>